<evidence type="ECO:0000313" key="2">
    <source>
        <dbReference type="Proteomes" id="UP001172386"/>
    </source>
</evidence>
<comment type="caution">
    <text evidence="1">The sequence shown here is derived from an EMBL/GenBank/DDBJ whole genome shotgun (WGS) entry which is preliminary data.</text>
</comment>
<organism evidence="1 2">
    <name type="scientific">Neophaeococcomyces mojaviensis</name>
    <dbReference type="NCBI Taxonomy" id="3383035"/>
    <lineage>
        <taxon>Eukaryota</taxon>
        <taxon>Fungi</taxon>
        <taxon>Dikarya</taxon>
        <taxon>Ascomycota</taxon>
        <taxon>Pezizomycotina</taxon>
        <taxon>Eurotiomycetes</taxon>
        <taxon>Chaetothyriomycetidae</taxon>
        <taxon>Chaetothyriales</taxon>
        <taxon>Chaetothyriales incertae sedis</taxon>
        <taxon>Neophaeococcomyces</taxon>
    </lineage>
</organism>
<dbReference type="EMBL" id="JAPDRQ010000073">
    <property type="protein sequence ID" value="KAJ9656740.1"/>
    <property type="molecule type" value="Genomic_DNA"/>
</dbReference>
<sequence>MEQDHEDDTSIRSTSADDSNADPNLPHDADLSAGGGTSLHFWPHKQDNGKDYHELRWQRLRKHYSDTYLEIFNATYSEDISNNSLKDSQFGSVKWTGSEKSKFFLALPHRGRHDLPGLAAAVETKSEVEIKDYISRLEKAEKERQMFAKQAKNISPADMEAAHEIGEECETRLENAADALAAFQESYDRASARGRRKEPWLVDTETAEYLDAEVDAAELEQQSGSDTADNLPVSAPQHSMFHLTTFLELSRRLFMNMPDDSGYAHWTCLAEDDEEPSMTSDIIDTFYGLVVSLVQRVLQTAIFLSESRIRATAVRGHSPASILKDIDIEAALDVLNMPTDGFDYWIGFVRRSKVRVVVGNNRKGESVRDQLTLRQIEDVLSIRASRGRSRSISSLVSMSSEKSDATEDGETIEQASLAGGSHDEQSENETEDESLSSESSDEDDVLHNDAEEGDGFDRAHAEPEMDRYINRKRRRLMVEEEQDEYMERLDQANRLREETYLQQALGNPAMKAESPEDLGRHPRMPRKTKEELHNWSDMQYYSWWEGPILSKSTENQIQ</sequence>
<proteinExistence type="predicted"/>
<accession>A0ACC3A8G3</accession>
<evidence type="ECO:0000313" key="1">
    <source>
        <dbReference type="EMBL" id="KAJ9656740.1"/>
    </source>
</evidence>
<gene>
    <name evidence="1" type="ORF">H2198_004744</name>
</gene>
<protein>
    <submittedName>
        <fullName evidence="1">Uncharacterized protein</fullName>
    </submittedName>
</protein>
<reference evidence="1" key="1">
    <citation type="submission" date="2022-10" db="EMBL/GenBank/DDBJ databases">
        <title>Culturing micro-colonial fungi from biological soil crusts in the Mojave desert and describing Neophaeococcomyces mojavensis, and introducing the new genera and species Taxawa tesnikishii.</title>
        <authorList>
            <person name="Kurbessoian T."/>
            <person name="Stajich J.E."/>
        </authorList>
    </citation>
    <scope>NUCLEOTIDE SEQUENCE</scope>
    <source>
        <strain evidence="1">JES_112</strain>
    </source>
</reference>
<dbReference type="Proteomes" id="UP001172386">
    <property type="component" value="Unassembled WGS sequence"/>
</dbReference>
<name>A0ACC3A8G3_9EURO</name>
<keyword evidence="2" id="KW-1185">Reference proteome</keyword>